<dbReference type="SUPFAM" id="SSF56112">
    <property type="entry name" value="Protein kinase-like (PK-like)"/>
    <property type="match status" value="1"/>
</dbReference>
<dbReference type="PANTHER" id="PTHR11042:SF160">
    <property type="entry name" value="EUKARYOTIC TRANSLATION INITIATION FACTOR 2-ALPHA KINASE 1"/>
    <property type="match status" value="1"/>
</dbReference>
<evidence type="ECO:0000259" key="13">
    <source>
        <dbReference type="PROSITE" id="PS51266"/>
    </source>
</evidence>
<accession>A0A9Q0S466</accession>
<comment type="caution">
    <text evidence="15">The sequence shown here is derived from an EMBL/GenBank/DDBJ whole genome shotgun (WGS) entry which is preliminary data.</text>
</comment>
<evidence type="ECO:0000256" key="1">
    <source>
        <dbReference type="ARBA" id="ARBA00012513"/>
    </source>
</evidence>
<dbReference type="SUPFAM" id="SSF161245">
    <property type="entry name" value="Zinc hairpin stack"/>
    <property type="match status" value="1"/>
</dbReference>
<dbReference type="InterPro" id="IPR000719">
    <property type="entry name" value="Prot_kinase_dom"/>
</dbReference>
<keyword evidence="11" id="KW-0863">Zinc-finger</keyword>
<evidence type="ECO:0000256" key="11">
    <source>
        <dbReference type="PROSITE-ProRule" id="PRU00601"/>
    </source>
</evidence>
<evidence type="ECO:0000313" key="15">
    <source>
        <dbReference type="EMBL" id="KAJ6644189.1"/>
    </source>
</evidence>
<evidence type="ECO:0000256" key="2">
    <source>
        <dbReference type="ARBA" id="ARBA00022527"/>
    </source>
</evidence>
<dbReference type="InterPro" id="IPR037275">
    <property type="entry name" value="Znf_CTCHY_sf"/>
</dbReference>
<evidence type="ECO:0000256" key="8">
    <source>
        <dbReference type="ARBA" id="ARBA00037982"/>
    </source>
</evidence>
<keyword evidence="7" id="KW-0652">Protein synthesis inhibitor</keyword>
<dbReference type="EMBL" id="WJQU01000002">
    <property type="protein sequence ID" value="KAJ6644189.1"/>
    <property type="molecule type" value="Genomic_DNA"/>
</dbReference>
<dbReference type="PROSITE" id="PS51266">
    <property type="entry name" value="ZF_CHY"/>
    <property type="match status" value="1"/>
</dbReference>
<reference evidence="15" key="1">
    <citation type="submission" date="2022-07" db="EMBL/GenBank/DDBJ databases">
        <authorList>
            <person name="Trinca V."/>
            <person name="Uliana J.V.C."/>
            <person name="Torres T.T."/>
            <person name="Ward R.J."/>
            <person name="Monesi N."/>
        </authorList>
    </citation>
    <scope>NUCLEOTIDE SEQUENCE</scope>
    <source>
        <strain evidence="15">HSMRA1968</strain>
        <tissue evidence="15">Whole embryos</tissue>
    </source>
</reference>
<dbReference type="InterPro" id="IPR017921">
    <property type="entry name" value="Znf_CTCHY"/>
</dbReference>
<dbReference type="SMART" id="SM00220">
    <property type="entry name" value="S_TKc"/>
    <property type="match status" value="1"/>
</dbReference>
<dbReference type="PROSITE" id="PS50011">
    <property type="entry name" value="PROTEIN_KINASE_DOM"/>
    <property type="match status" value="1"/>
</dbReference>
<feature type="non-terminal residue" evidence="15">
    <location>
        <position position="1"/>
    </location>
</feature>
<dbReference type="GO" id="GO:0005634">
    <property type="term" value="C:nucleus"/>
    <property type="evidence" value="ECO:0007669"/>
    <property type="project" value="TreeGrafter"/>
</dbReference>
<dbReference type="GO" id="GO:0005737">
    <property type="term" value="C:cytoplasm"/>
    <property type="evidence" value="ECO:0007669"/>
    <property type="project" value="TreeGrafter"/>
</dbReference>
<dbReference type="EC" id="2.7.11.1" evidence="1"/>
<keyword evidence="5 15" id="KW-0418">Kinase</keyword>
<keyword evidence="11" id="KW-0862">Zinc</keyword>
<evidence type="ECO:0000256" key="4">
    <source>
        <dbReference type="ARBA" id="ARBA00022741"/>
    </source>
</evidence>
<feature type="domain" description="CHY-type" evidence="13">
    <location>
        <begin position="308"/>
        <end position="388"/>
    </location>
</feature>
<comment type="catalytic activity">
    <reaction evidence="9">
        <text>L-threonyl-[protein] + ATP = O-phospho-L-threonyl-[protein] + ADP + H(+)</text>
        <dbReference type="Rhea" id="RHEA:46608"/>
        <dbReference type="Rhea" id="RHEA-COMP:11060"/>
        <dbReference type="Rhea" id="RHEA-COMP:11605"/>
        <dbReference type="ChEBI" id="CHEBI:15378"/>
        <dbReference type="ChEBI" id="CHEBI:30013"/>
        <dbReference type="ChEBI" id="CHEBI:30616"/>
        <dbReference type="ChEBI" id="CHEBI:61977"/>
        <dbReference type="ChEBI" id="CHEBI:456216"/>
        <dbReference type="EC" id="2.7.11.1"/>
    </reaction>
    <physiologicalReaction direction="left-to-right" evidence="9">
        <dbReference type="Rhea" id="RHEA:46609"/>
    </physiologicalReaction>
</comment>
<dbReference type="Gene3D" id="3.30.200.20">
    <property type="entry name" value="Phosphorylase Kinase, domain 1"/>
    <property type="match status" value="1"/>
</dbReference>
<dbReference type="Proteomes" id="UP001151699">
    <property type="component" value="Chromosome B"/>
</dbReference>
<dbReference type="Gene3D" id="1.10.510.10">
    <property type="entry name" value="Transferase(Phosphotransferase) domain 1"/>
    <property type="match status" value="1"/>
</dbReference>
<dbReference type="Pfam" id="PF00069">
    <property type="entry name" value="Pkinase"/>
    <property type="match status" value="1"/>
</dbReference>
<dbReference type="PROSITE" id="PS00108">
    <property type="entry name" value="PROTEIN_KINASE_ST"/>
    <property type="match status" value="1"/>
</dbReference>
<dbReference type="GO" id="GO:0008270">
    <property type="term" value="F:zinc ion binding"/>
    <property type="evidence" value="ECO:0007669"/>
    <property type="project" value="UniProtKB-KW"/>
</dbReference>
<keyword evidence="2" id="KW-0723">Serine/threonine-protein kinase</keyword>
<dbReference type="GO" id="GO:0005524">
    <property type="term" value="F:ATP binding"/>
    <property type="evidence" value="ECO:0007669"/>
    <property type="project" value="UniProtKB-KW"/>
</dbReference>
<evidence type="ECO:0000256" key="3">
    <source>
        <dbReference type="ARBA" id="ARBA00022679"/>
    </source>
</evidence>
<evidence type="ECO:0000259" key="14">
    <source>
        <dbReference type="PROSITE" id="PS51270"/>
    </source>
</evidence>
<dbReference type="OrthoDB" id="7769709at2759"/>
<keyword evidence="16" id="KW-1185">Reference proteome</keyword>
<comment type="catalytic activity">
    <reaction evidence="10">
        <text>L-seryl-[protein] + ATP = O-phospho-L-seryl-[protein] + ADP + H(+)</text>
        <dbReference type="Rhea" id="RHEA:17989"/>
        <dbReference type="Rhea" id="RHEA-COMP:9863"/>
        <dbReference type="Rhea" id="RHEA-COMP:11604"/>
        <dbReference type="ChEBI" id="CHEBI:15378"/>
        <dbReference type="ChEBI" id="CHEBI:29999"/>
        <dbReference type="ChEBI" id="CHEBI:30616"/>
        <dbReference type="ChEBI" id="CHEBI:83421"/>
        <dbReference type="ChEBI" id="CHEBI:456216"/>
        <dbReference type="EC" id="2.7.11.1"/>
    </reaction>
    <physiologicalReaction direction="left-to-right" evidence="10">
        <dbReference type="Rhea" id="RHEA:17990"/>
    </physiologicalReaction>
</comment>
<sequence>MSSERTGCILLRDYENLEKAGSGCFGLVLKAKKKGENFYSAIKVIHNDPTTGRTTLDEAEKLSRVSNHDSIVSCVEHWKDEFTKDEHDLFVRLVKPKKTEPFHYFPVGSRSLKVICIRMEYCENGTLKQWLKGRGSEINVWENVQVFLQLVRGVEHLHAHNLIHRDVKPDNILFHKKNAKIGDLGYSATHNTGDYLHTPQAGAALYRSPEQSYGVYGKSADYYALGLILFELFHPEAQKNVGQALTKLKFNRQIPTELRLSQPIITYLIGKLISVEPEKRPNSDEIVSKLRPLLEALKPSPERGQLRRIGKSAGCQHYERKCKVKVQQFPRRTCLVCKVIFAKYFCSTCNLFDDGEDATLIYHCHLCGICRKKTHENVRYKHCDCCGMCYPYAIKTEDGRLIGGAFLKHECKEDAGKMPCSVCHKAVHDSREPAVLAKCQHYVHKSCRDLFPE</sequence>
<dbReference type="PROSITE" id="PS51270">
    <property type="entry name" value="ZF_CTCHY"/>
    <property type="match status" value="1"/>
</dbReference>
<proteinExistence type="inferred from homology"/>
<name>A0A9Q0S466_9DIPT</name>
<evidence type="ECO:0000256" key="6">
    <source>
        <dbReference type="ARBA" id="ARBA00022840"/>
    </source>
</evidence>
<dbReference type="InterPro" id="IPR011009">
    <property type="entry name" value="Kinase-like_dom_sf"/>
</dbReference>
<evidence type="ECO:0000256" key="7">
    <source>
        <dbReference type="ARBA" id="ARBA00023193"/>
    </source>
</evidence>
<keyword evidence="3" id="KW-0808">Transferase</keyword>
<evidence type="ECO:0000256" key="10">
    <source>
        <dbReference type="ARBA" id="ARBA00048977"/>
    </source>
</evidence>
<organism evidence="15 16">
    <name type="scientific">Pseudolycoriella hygida</name>
    <dbReference type="NCBI Taxonomy" id="35572"/>
    <lineage>
        <taxon>Eukaryota</taxon>
        <taxon>Metazoa</taxon>
        <taxon>Ecdysozoa</taxon>
        <taxon>Arthropoda</taxon>
        <taxon>Hexapoda</taxon>
        <taxon>Insecta</taxon>
        <taxon>Pterygota</taxon>
        <taxon>Neoptera</taxon>
        <taxon>Endopterygota</taxon>
        <taxon>Diptera</taxon>
        <taxon>Nematocera</taxon>
        <taxon>Sciaroidea</taxon>
        <taxon>Sciaridae</taxon>
        <taxon>Pseudolycoriella</taxon>
    </lineage>
</organism>
<gene>
    <name evidence="15" type="primary">EIF2AK2</name>
    <name evidence="15" type="ORF">Bhyg_09156</name>
</gene>
<protein>
    <recommendedName>
        <fullName evidence="1">non-specific serine/threonine protein kinase</fullName>
        <ecNumber evidence="1">2.7.11.1</ecNumber>
    </recommendedName>
</protein>
<dbReference type="GO" id="GO:0017148">
    <property type="term" value="P:negative regulation of translation"/>
    <property type="evidence" value="ECO:0007669"/>
    <property type="project" value="UniProtKB-KW"/>
</dbReference>
<keyword evidence="11" id="KW-0479">Metal-binding</keyword>
<dbReference type="AlphaFoldDB" id="A0A9Q0S466"/>
<dbReference type="InterPro" id="IPR008913">
    <property type="entry name" value="Znf_CHY"/>
</dbReference>
<dbReference type="InterPro" id="IPR008271">
    <property type="entry name" value="Ser/Thr_kinase_AS"/>
</dbReference>
<comment type="similarity">
    <text evidence="8">Belongs to the protein kinase superfamily. Ser/Thr protein kinase family. GCN2 subfamily.</text>
</comment>
<evidence type="ECO:0000259" key="12">
    <source>
        <dbReference type="PROSITE" id="PS50011"/>
    </source>
</evidence>
<evidence type="ECO:0000256" key="5">
    <source>
        <dbReference type="ARBA" id="ARBA00022777"/>
    </source>
</evidence>
<dbReference type="PANTHER" id="PTHR11042">
    <property type="entry name" value="EUKARYOTIC TRANSLATION INITIATION FACTOR 2-ALPHA KINASE EIF2-ALPHA KINASE -RELATED"/>
    <property type="match status" value="1"/>
</dbReference>
<feature type="domain" description="CTCHY-type" evidence="14">
    <location>
        <begin position="341"/>
        <end position="419"/>
    </location>
</feature>
<dbReference type="InterPro" id="IPR050339">
    <property type="entry name" value="CC_SR_Kinase"/>
</dbReference>
<keyword evidence="6" id="KW-0067">ATP-binding</keyword>
<evidence type="ECO:0000313" key="16">
    <source>
        <dbReference type="Proteomes" id="UP001151699"/>
    </source>
</evidence>
<dbReference type="GO" id="GO:0004694">
    <property type="term" value="F:eukaryotic translation initiation factor 2alpha kinase activity"/>
    <property type="evidence" value="ECO:0007669"/>
    <property type="project" value="TreeGrafter"/>
</dbReference>
<feature type="domain" description="Protein kinase" evidence="12">
    <location>
        <begin position="14"/>
        <end position="294"/>
    </location>
</feature>
<keyword evidence="4" id="KW-0547">Nucleotide-binding</keyword>
<evidence type="ECO:0000256" key="9">
    <source>
        <dbReference type="ARBA" id="ARBA00048659"/>
    </source>
</evidence>